<accession>A0ABY9Y1P0</accession>
<keyword evidence="1" id="KW-0732">Signal</keyword>
<gene>
    <name evidence="2" type="ORF">RHP49_13920</name>
</gene>
<reference evidence="2 3" key="1">
    <citation type="submission" date="2023-09" db="EMBL/GenBank/DDBJ databases">
        <title>Thalassobella suaedae gen. nov., sp. nov., a marine bacterium of the family Flavobacteriaceae isolated from a halophyte Suaeda japonica.</title>
        <authorList>
            <person name="Lee S.Y."/>
            <person name="Hwang C.Y."/>
        </authorList>
    </citation>
    <scope>NUCLEOTIDE SEQUENCE [LARGE SCALE GENOMIC DNA]</scope>
    <source>
        <strain evidence="2 3">HL-DH10</strain>
    </source>
</reference>
<keyword evidence="3" id="KW-1185">Reference proteome</keyword>
<name>A0ABY9Y1P0_9FLAO</name>
<feature type="chain" id="PRO_5046488122" description="DUF4878 domain-containing protein" evidence="1">
    <location>
        <begin position="20"/>
        <end position="120"/>
    </location>
</feature>
<dbReference type="Proteomes" id="UP001303407">
    <property type="component" value="Chromosome"/>
</dbReference>
<dbReference type="Gene3D" id="3.10.450.50">
    <property type="match status" value="1"/>
</dbReference>
<sequence length="120" mass="13716">MKKMIIYLLISFVMSCGQTQLSHTDTAKIVVESFYKNDNSKLKKYTTPESYASFMAIQAMVAPGNDSPSNFKLIEETVDGDIAWVRFSTSYEEKPETFKLVKVDEQWKVAEKGLREKAPF</sequence>
<organism evidence="2 3">
    <name type="scientific">Thalassobellus suaedae</name>
    <dbReference type="NCBI Taxonomy" id="3074124"/>
    <lineage>
        <taxon>Bacteria</taxon>
        <taxon>Pseudomonadati</taxon>
        <taxon>Bacteroidota</taxon>
        <taxon>Flavobacteriia</taxon>
        <taxon>Flavobacteriales</taxon>
        <taxon>Flavobacteriaceae</taxon>
        <taxon>Thalassobellus</taxon>
    </lineage>
</organism>
<proteinExistence type="predicted"/>
<dbReference type="RefSeq" id="WP_415861966.1">
    <property type="nucleotide sequence ID" value="NZ_CP134536.1"/>
</dbReference>
<protein>
    <recommendedName>
        <fullName evidence="4">DUF4878 domain-containing protein</fullName>
    </recommendedName>
</protein>
<dbReference type="EMBL" id="CP134536">
    <property type="protein sequence ID" value="WNH11986.1"/>
    <property type="molecule type" value="Genomic_DNA"/>
</dbReference>
<evidence type="ECO:0000313" key="3">
    <source>
        <dbReference type="Proteomes" id="UP001303407"/>
    </source>
</evidence>
<evidence type="ECO:0000256" key="1">
    <source>
        <dbReference type="SAM" id="SignalP"/>
    </source>
</evidence>
<evidence type="ECO:0000313" key="2">
    <source>
        <dbReference type="EMBL" id="WNH11986.1"/>
    </source>
</evidence>
<evidence type="ECO:0008006" key="4">
    <source>
        <dbReference type="Google" id="ProtNLM"/>
    </source>
</evidence>
<feature type="signal peptide" evidence="1">
    <location>
        <begin position="1"/>
        <end position="19"/>
    </location>
</feature>
<dbReference type="PROSITE" id="PS51257">
    <property type="entry name" value="PROKAR_LIPOPROTEIN"/>
    <property type="match status" value="1"/>
</dbReference>